<dbReference type="RefSeq" id="WP_023994175.1">
    <property type="nucleotide sequence ID" value="NZ_CAJCKB010000002.1"/>
</dbReference>
<dbReference type="EMBL" id="AAHXAP010000050">
    <property type="protein sequence ID" value="ECB2704030.1"/>
    <property type="molecule type" value="Genomic_DNA"/>
</dbReference>
<evidence type="ECO:0000313" key="84">
    <source>
        <dbReference type="EMBL" id="HAE5305811.1"/>
    </source>
</evidence>
<evidence type="ECO:0000313" key="79">
    <source>
        <dbReference type="EMBL" id="HAE1585576.1"/>
    </source>
</evidence>
<evidence type="ECO:0000313" key="28">
    <source>
        <dbReference type="EMBL" id="ECD7998791.1"/>
    </source>
</evidence>
<dbReference type="EMBL" id="AAMKJR010000016">
    <property type="protein sequence ID" value="EDI2673230.1"/>
    <property type="molecule type" value="Genomic_DNA"/>
</dbReference>
<dbReference type="EMBL" id="AALGHN010000014">
    <property type="protein sequence ID" value="ECY9478701.1"/>
    <property type="molecule type" value="Genomic_DNA"/>
</dbReference>
<dbReference type="EMBL" id="AAHTGE010000011">
    <property type="protein sequence ID" value="ECA0963535.1"/>
    <property type="molecule type" value="Genomic_DNA"/>
</dbReference>
<dbReference type="EMBL" id="AAGJUI010000059">
    <property type="protein sequence ID" value="EBO8482504.1"/>
    <property type="molecule type" value="Genomic_DNA"/>
</dbReference>
<evidence type="ECO:0000313" key="77">
    <source>
        <dbReference type="EMBL" id="HAC7055821.1"/>
    </source>
</evidence>
<dbReference type="EMBL" id="AAGHRN010000042">
    <property type="protein sequence ID" value="EBO1800183.1"/>
    <property type="molecule type" value="Genomic_DNA"/>
</dbReference>
<dbReference type="EMBL" id="DAAFWO010000019">
    <property type="protein sequence ID" value="HAB1822625.1"/>
    <property type="molecule type" value="Genomic_DNA"/>
</dbReference>
<evidence type="ECO:0000313" key="74">
    <source>
        <dbReference type="EMBL" id="HAB5776363.1"/>
    </source>
</evidence>
<dbReference type="EMBL" id="DAAAKK010000023">
    <property type="protein sequence ID" value="HAA0876040.1"/>
    <property type="molecule type" value="Genomic_DNA"/>
</dbReference>
<dbReference type="SMART" id="SM00487">
    <property type="entry name" value="DEXDc"/>
    <property type="match status" value="1"/>
</dbReference>
<evidence type="ECO:0000313" key="20">
    <source>
        <dbReference type="EMBL" id="EBZ3640663.1"/>
    </source>
</evidence>
<evidence type="ECO:0000313" key="9">
    <source>
        <dbReference type="EMBL" id="EBO2481331.1"/>
    </source>
</evidence>
<evidence type="ECO:0000313" key="34">
    <source>
        <dbReference type="EMBL" id="ECT3917228.1"/>
    </source>
</evidence>
<evidence type="ECO:0000313" key="55">
    <source>
        <dbReference type="EMBL" id="EDH8389037.1"/>
    </source>
</evidence>
<evidence type="ECO:0000313" key="16">
    <source>
        <dbReference type="EMBL" id="EBS2524211.1"/>
    </source>
</evidence>
<evidence type="ECO:0000313" key="97">
    <source>
        <dbReference type="EMBL" id="QJV35730.1"/>
    </source>
</evidence>
<dbReference type="EMBL" id="DAARIV010000044">
    <property type="protein sequence ID" value="HAE2609243.1"/>
    <property type="molecule type" value="Genomic_DNA"/>
</dbReference>
<evidence type="ECO:0000313" key="45">
    <source>
        <dbReference type="EMBL" id="ECZ8875736.1"/>
    </source>
</evidence>
<evidence type="ECO:0000313" key="44">
    <source>
        <dbReference type="EMBL" id="ECY9478701.1"/>
    </source>
</evidence>
<dbReference type="PROSITE" id="PS51194">
    <property type="entry name" value="HELICASE_CTER"/>
    <property type="match status" value="1"/>
</dbReference>
<organism evidence="21">
    <name type="scientific">Salmonella infantis</name>
    <dbReference type="NCBI Taxonomy" id="595"/>
    <lineage>
        <taxon>Bacteria</taxon>
        <taxon>Pseudomonadati</taxon>
        <taxon>Pseudomonadota</taxon>
        <taxon>Gammaproteobacteria</taxon>
        <taxon>Enterobacterales</taxon>
        <taxon>Enterobacteriaceae</taxon>
        <taxon>Salmonella</taxon>
    </lineage>
</organism>
<geneLocation type="plasmid" evidence="97">
    <name>pN17S0976</name>
</geneLocation>
<dbReference type="EMBL" id="DAASNY010000021">
    <property type="protein sequence ID" value="HAE6309087.1"/>
    <property type="molecule type" value="Genomic_DNA"/>
</dbReference>
<dbReference type="EMBL" id="AAIGEA010000020">
    <property type="protein sequence ID" value="ECD8865872.1"/>
    <property type="molecule type" value="Genomic_DNA"/>
</dbReference>
<dbReference type="EMBL" id="AAGDVW010000045">
    <property type="protein sequence ID" value="EBM8275481.1"/>
    <property type="molecule type" value="Genomic_DNA"/>
</dbReference>
<evidence type="ECO:0000313" key="39">
    <source>
        <dbReference type="EMBL" id="ECU1307289.1"/>
    </source>
</evidence>
<dbReference type="EMBL" id="AAMETK010000013">
    <property type="protein sequence ID" value="EDG6140302.1"/>
    <property type="molecule type" value="Genomic_DNA"/>
</dbReference>
<evidence type="ECO:0000313" key="81">
    <source>
        <dbReference type="EMBL" id="HAE1681648.1"/>
    </source>
</evidence>
<dbReference type="EMBL" id="AAKMPT010000078">
    <property type="protein sequence ID" value="ECT3917228.1"/>
    <property type="molecule type" value="Genomic_DNA"/>
</dbReference>
<dbReference type="EMBL" id="AAGJWD010000031">
    <property type="protein sequence ID" value="EBO8616586.1"/>
    <property type="molecule type" value="Genomic_DNA"/>
</dbReference>
<evidence type="ECO:0000313" key="54">
    <source>
        <dbReference type="EMBL" id="EDH4947536.1"/>
    </source>
</evidence>
<accession>A0A3R0D617</accession>
<evidence type="ECO:0000313" key="82">
    <source>
        <dbReference type="EMBL" id="HAE2609243.1"/>
    </source>
</evidence>
<evidence type="ECO:0000313" key="51">
    <source>
        <dbReference type="EMBL" id="EDG1266881.1"/>
    </source>
</evidence>
<evidence type="ECO:0000313" key="50">
    <source>
        <dbReference type="EMBL" id="EDC8474039.1"/>
    </source>
</evidence>
<dbReference type="EMBL" id="AAHYAN010000023">
    <property type="protein sequence ID" value="ECB5811731.1"/>
    <property type="molecule type" value="Genomic_DNA"/>
</dbReference>
<evidence type="ECO:0000313" key="67">
    <source>
        <dbReference type="EMBL" id="HAB4348837.1"/>
    </source>
</evidence>
<evidence type="ECO:0000313" key="91">
    <source>
        <dbReference type="EMBL" id="HAF0343295.1"/>
    </source>
</evidence>
<evidence type="ECO:0000313" key="46">
    <source>
        <dbReference type="EMBL" id="EDA7191274.1"/>
    </source>
</evidence>
<evidence type="ECO:0000313" key="70">
    <source>
        <dbReference type="EMBL" id="HAB4534043.1"/>
    </source>
</evidence>
<dbReference type="EMBL" id="AAMLRT010000014">
    <property type="protein sequence ID" value="EDI6534486.1"/>
    <property type="molecule type" value="Genomic_DNA"/>
</dbReference>
<name>A0A3R0D617_SALIN</name>
<reference evidence="45" key="4">
    <citation type="submission" date="2018-07" db="EMBL/GenBank/DDBJ databases">
        <authorList>
            <consortium name="NARMS: The National Antimicrobial Resistance Monitoring System"/>
        </authorList>
    </citation>
    <scope>NUCLEOTIDE SEQUENCE</scope>
    <source>
        <strain evidence="13">FSIS11919428</strain>
        <strain evidence="45">FSIS1605484</strain>
        <strain evidence="51">FSIS1710722</strain>
    </source>
</reference>
<dbReference type="EMBL" id="DAASGO010000037">
    <property type="protein sequence ID" value="HAE5435253.1"/>
    <property type="molecule type" value="Genomic_DNA"/>
</dbReference>
<dbReference type="EMBL" id="AAGJYV010000042">
    <property type="protein sequence ID" value="EBO8932706.1"/>
    <property type="molecule type" value="Genomic_DNA"/>
</dbReference>
<dbReference type="AlphaFoldDB" id="A0A3R0D617"/>
<dbReference type="CDD" id="cd18796">
    <property type="entry name" value="SF2_C_LHR"/>
    <property type="match status" value="1"/>
</dbReference>
<evidence type="ECO:0000313" key="42">
    <source>
        <dbReference type="EMBL" id="ECV3264683.1"/>
    </source>
</evidence>
<dbReference type="EMBL" id="DAARAM010000021">
    <property type="protein sequence ID" value="HAE1619962.1"/>
    <property type="molecule type" value="Genomic_DNA"/>
</dbReference>
<reference evidence="54" key="2">
    <citation type="submission" date="2018-07" db="EMBL/GenBank/DDBJ databases">
        <authorList>
            <consortium name="PulseNet: The National Subtyping Network for Foodborne Disease Surveillance"/>
            <person name="Tarr C.L."/>
            <person name="Trees E."/>
            <person name="Katz L.S."/>
            <person name="Carleton-Romer H.A."/>
            <person name="Stroika S."/>
            <person name="Kucerova Z."/>
            <person name="Roache K.F."/>
            <person name="Sabol A.L."/>
            <person name="Besser J."/>
            <person name="Gerner-Smidt P."/>
        </authorList>
    </citation>
    <scope>NUCLEOTIDE SEQUENCE</scope>
    <source>
        <strain evidence="54">PNUSAS013018</strain>
    </source>
</reference>
<evidence type="ECO:0000313" key="37">
    <source>
        <dbReference type="EMBL" id="ECU0930816.1"/>
    </source>
</evidence>
<dbReference type="EMBL" id="DAAGUF010000049">
    <property type="protein sequence ID" value="HAB4577742.1"/>
    <property type="molecule type" value="Genomic_DNA"/>
</dbReference>
<dbReference type="EMBL" id="DAAGTL010000027">
    <property type="protein sequence ID" value="HAB4488264.1"/>
    <property type="molecule type" value="Genomic_DNA"/>
</dbReference>
<evidence type="ECO:0000313" key="52">
    <source>
        <dbReference type="EMBL" id="EDG6140302.1"/>
    </source>
</evidence>
<evidence type="ECO:0000313" key="23">
    <source>
        <dbReference type="EMBL" id="ECA0963535.1"/>
    </source>
</evidence>
<evidence type="ECO:0000313" key="40">
    <source>
        <dbReference type="EMBL" id="ECU2847735.1"/>
    </source>
</evidence>
<reference evidence="29" key="6">
    <citation type="submission" date="2019-03" db="EMBL/GenBank/DDBJ databases">
        <authorList>
            <person name="Ashton P.M."/>
            <person name="Dallman T."/>
            <person name="Nair S."/>
            <person name="De Pinna E."/>
            <person name="Peters T."/>
            <person name="Grant K."/>
        </authorList>
    </citation>
    <scope>NUCLEOTIDE SEQUENCE</scope>
    <source>
        <strain evidence="46">113036</strain>
        <strain evidence="19">464040</strain>
        <strain evidence="16">505460</strain>
        <strain evidence="18">516951</strain>
        <strain evidence="17">528553</strain>
        <strain evidence="25">563459</strain>
        <strain evidence="22">624378</strain>
        <strain evidence="29">707098</strain>
        <strain evidence="28">761617</strain>
    </source>
</reference>
<dbReference type="EMBL" id="DAAHDX010000018">
    <property type="protein sequence ID" value="HAB5735676.1"/>
    <property type="molecule type" value="Genomic_DNA"/>
</dbReference>
<dbReference type="GO" id="GO:0016887">
    <property type="term" value="F:ATP hydrolysis activity"/>
    <property type="evidence" value="ECO:0007669"/>
    <property type="project" value="TreeGrafter"/>
</dbReference>
<dbReference type="EMBL" id="DAAGMV010000019">
    <property type="protein sequence ID" value="HAB3719049.1"/>
    <property type="molecule type" value="Genomic_DNA"/>
</dbReference>
<evidence type="ECO:0000313" key="63">
    <source>
        <dbReference type="EMBL" id="HAB3678517.1"/>
    </source>
</evidence>
<evidence type="ECO:0000313" key="61">
    <source>
        <dbReference type="EMBL" id="HAB1822625.1"/>
    </source>
</evidence>
<evidence type="ECO:0000313" key="60">
    <source>
        <dbReference type="EMBL" id="HAB1724140.1"/>
    </source>
</evidence>
<evidence type="ECO:0000313" key="36">
    <source>
        <dbReference type="EMBL" id="ECU0851445.1"/>
    </source>
</evidence>
<dbReference type="Pfam" id="PF00270">
    <property type="entry name" value="DEAD"/>
    <property type="match status" value="1"/>
</dbReference>
<evidence type="ECO:0000313" key="12">
    <source>
        <dbReference type="EMBL" id="EBO8616586.1"/>
    </source>
</evidence>
<evidence type="ECO:0000313" key="89">
    <source>
        <dbReference type="EMBL" id="HAF0041761.1"/>
    </source>
</evidence>
<evidence type="ECO:0000313" key="31">
    <source>
        <dbReference type="EMBL" id="ECS9071159.1"/>
    </source>
</evidence>
<dbReference type="PROSITE" id="PS51192">
    <property type="entry name" value="HELICASE_ATP_BIND_1"/>
    <property type="match status" value="1"/>
</dbReference>
<dbReference type="SUPFAM" id="SSF52540">
    <property type="entry name" value="P-loop containing nucleoside triphosphate hydrolases"/>
    <property type="match status" value="1"/>
</dbReference>
<dbReference type="EMBL" id="AAMHVA010000032">
    <property type="protein sequence ID" value="EDH4947536.1"/>
    <property type="molecule type" value="Genomic_DNA"/>
</dbReference>
<evidence type="ECO:0000313" key="73">
    <source>
        <dbReference type="EMBL" id="HAB5735676.1"/>
    </source>
</evidence>
<dbReference type="InterPro" id="IPR052511">
    <property type="entry name" value="ATP-dep_Helicase"/>
</dbReference>
<evidence type="ECO:0000313" key="53">
    <source>
        <dbReference type="EMBL" id="EDG6336012.1"/>
    </source>
</evidence>
<dbReference type="EMBL" id="AAGJYK010000046">
    <property type="protein sequence ID" value="EBO8904550.1"/>
    <property type="molecule type" value="Genomic_DNA"/>
</dbReference>
<dbReference type="EMBL" id="DAARBA010000055">
    <property type="protein sequence ID" value="HAE1681648.1"/>
    <property type="molecule type" value="Genomic_DNA"/>
</dbReference>
<dbReference type="EMBL" id="DAAGSN010000051">
    <property type="protein sequence ID" value="HAB4384854.1"/>
    <property type="molecule type" value="Genomic_DNA"/>
</dbReference>
<evidence type="ECO:0000313" key="72">
    <source>
        <dbReference type="EMBL" id="HAB4697859.1"/>
    </source>
</evidence>
<dbReference type="PANTHER" id="PTHR47962:SF5">
    <property type="entry name" value="ATP-DEPENDENT HELICASE LHR-RELATED"/>
    <property type="match status" value="1"/>
</dbReference>
<keyword evidence="97" id="KW-0614">Plasmid</keyword>
<dbReference type="EMBL" id="AALOZJ010000021">
    <property type="protein sequence ID" value="EDB8943803.1"/>
    <property type="molecule type" value="Genomic_DNA"/>
</dbReference>
<evidence type="ECO:0000313" key="85">
    <source>
        <dbReference type="EMBL" id="HAE5435253.1"/>
    </source>
</evidence>
<dbReference type="EMBL" id="AAHQXU010000071">
    <property type="protein sequence ID" value="EBZ3767984.1"/>
    <property type="molecule type" value="Genomic_DNA"/>
</dbReference>
<evidence type="ECO:0000313" key="18">
    <source>
        <dbReference type="EMBL" id="EBX3966943.1"/>
    </source>
</evidence>
<evidence type="ECO:0000313" key="13">
    <source>
        <dbReference type="EMBL" id="EBO8904550.1"/>
    </source>
</evidence>
<evidence type="ECO:0000256" key="2">
    <source>
        <dbReference type="ARBA" id="ARBA00022840"/>
    </source>
</evidence>
<evidence type="ECO:0000313" key="41">
    <source>
        <dbReference type="EMBL" id="ECV1008491.1"/>
    </source>
</evidence>
<dbReference type="EMBL" id="DAAGQT010000021">
    <property type="protein sequence ID" value="HAB4174818.1"/>
    <property type="molecule type" value="Genomic_DNA"/>
</dbReference>
<evidence type="ECO:0000313" key="93">
    <source>
        <dbReference type="EMBL" id="HAF1350657.1"/>
    </source>
</evidence>
<evidence type="ECO:0000313" key="59">
    <source>
        <dbReference type="EMBL" id="HAB1679416.1"/>
    </source>
</evidence>
<dbReference type="EMBL" id="DAAGAN010000017">
    <property type="protein sequence ID" value="HAB2264588.1"/>
    <property type="molecule type" value="Genomic_DNA"/>
</dbReference>
<dbReference type="EMBL" id="AALIFF010000009">
    <property type="protein sequence ID" value="ECZ8875736.1"/>
    <property type="molecule type" value="Genomic_DNA"/>
</dbReference>
<evidence type="ECO:0000313" key="32">
    <source>
        <dbReference type="EMBL" id="ECS9813512.1"/>
    </source>
</evidence>
<evidence type="ECO:0000313" key="75">
    <source>
        <dbReference type="EMBL" id="HAC6553901.1"/>
    </source>
</evidence>
<dbReference type="EMBL" id="DAAWCZ010000017">
    <property type="protein sequence ID" value="HAF7373256.1"/>
    <property type="molecule type" value="Genomic_DNA"/>
</dbReference>
<gene>
    <name evidence="46" type="ORF">A3T68_21520</name>
    <name evidence="44" type="ORF">AVV94_19200</name>
    <name evidence="45" type="ORF">AYO59_11280</name>
    <name evidence="51" type="ORF">B6H83_18925</name>
    <name evidence="52" type="ORF">B7096_19320</name>
    <name evidence="53" type="ORF">B7906_19955</name>
    <name evidence="47" type="ORF">BCO02_21365</name>
    <name evidence="48" type="ORF">BCO11_21380</name>
    <name evidence="49" type="ORF">BCO24_20525</name>
    <name evidence="50" type="ORF">BKZ14_22835</name>
    <name evidence="54" type="ORF">CBY70_19340</name>
    <name evidence="55" type="ORF">CCQ00_19905</name>
    <name evidence="56" type="ORF">CDE48_20120</name>
    <name evidence="57" type="ORF">CFG52_19530</name>
    <name evidence="34" type="ORF">D4Q57_23580</name>
    <name evidence="11" type="ORF">D6191_19400</name>
    <name evidence="19" type="ORF">D6K77_16080</name>
    <name evidence="98" type="ORF">D7G20_23045</name>
    <name evidence="97" type="ORF">D7G23_24215</name>
    <name evidence="35" type="ORF">DK644_23685</name>
    <name evidence="36" type="ORF">DK658_23860</name>
    <name evidence="31" type="ORF">DKR80_21830</name>
    <name evidence="37" type="ORF">DML76_19650</name>
    <name evidence="38" type="ORF">DML78_24505</name>
    <name evidence="39" type="ORF">DN939_23520</name>
    <name evidence="32" type="ORF">DNT91_17790</name>
    <name evidence="42" type="ORF">DOG78_21245</name>
    <name evidence="16" type="ORF">DRV16_20975</name>
    <name evidence="18" type="ORF">DRV51_24590</name>
    <name evidence="17" type="ORF">DRX68_24345</name>
    <name evidence="33" type="ORF">DTE60_23935</name>
    <name evidence="43" type="ORF">DUG45_22725</name>
    <name evidence="40" type="ORF">DVE59_21445</name>
    <name evidence="41" type="ORF">DZ830_20150</name>
    <name evidence="7" type="ORF">E3C53_21100</name>
    <name evidence="29" type="ORF">E4A09_17690</name>
    <name evidence="13" type="ORF">E4S80_21660</name>
    <name evidence="14" type="ORF">E7893_22680</name>
    <name evidence="9" type="ORF">E9406_19915</name>
    <name evidence="20" type="ORF">EAY49_22075</name>
    <name evidence="21" type="ORF">EAY59_23100</name>
    <name evidence="22" type="ORF">EBC42_23905</name>
    <name evidence="23" type="ORF">EI356_19180</name>
    <name evidence="12" type="ORF">EK920_20765</name>
    <name evidence="24" type="ORF">EKK94_22995</name>
    <name evidence="10" type="ORF">EM927_21175</name>
    <name evidence="6" type="ORF">EQ866_18345</name>
    <name evidence="25" type="ORF">EUQ70_23660</name>
    <name evidence="26" type="ORF">EVX96_21925</name>
    <name evidence="8" type="ORF">EX903_22115</name>
    <name evidence="27" type="ORF">EZK84_16290</name>
    <name evidence="15" type="ORF">FA731_17695</name>
    <name evidence="30" type="ORF">FD413_20135</name>
    <name evidence="5" type="ORF">FDA00_21925</name>
    <name evidence="28" type="ORF">FKX15_23495</name>
    <name evidence="75" type="ORF">G0B50_22635</name>
    <name evidence="76" type="ORF">G0B53_23065</name>
    <name evidence="77" type="ORF">G0E12_21400</name>
    <name evidence="78" type="ORF">G2961_14825</name>
    <name evidence="80" type="ORF">G2983_21930</name>
    <name evidence="82" type="ORF">G3333_004251</name>
    <name evidence="79" type="ORF">G3A17_08975</name>
    <name evidence="81" type="ORF">G3A25_16290</name>
    <name evidence="90" type="ORF">G4216_004312</name>
    <name evidence="89" type="ORF">G4217_004832</name>
    <name evidence="84" type="ORF">G4G82_004406</name>
    <name evidence="83" type="ORF">G4G86_004419</name>
    <name evidence="86" type="ORF">G4H61_001843</name>
    <name evidence="87" type="ORF">G4J40_004307</name>
    <name evidence="85" type="ORF">G4K06_003607</name>
    <name evidence="88" type="ORF">G4Q07_004369</name>
    <name evidence="95" type="ORF">G9266_003768</name>
    <name evidence="96" type="ORF">G9344_001904</name>
    <name evidence="93" type="ORF">G9F95_004204</name>
    <name evidence="92" type="ORF">G9G59_004427</name>
    <name evidence="91" type="ORF">G9W71_004420</name>
    <name evidence="94" type="ORF">G9Y62_004471</name>
    <name evidence="73" type="ORF">GB230_20975</name>
    <name evidence="62" type="ORF">GB310_21400</name>
    <name evidence="68" type="ORF">GB408_11200</name>
    <name evidence="74" type="ORF">GB553_23800</name>
    <name evidence="63" type="ORF">GBW26_16715</name>
    <name evidence="64" type="ORF">GBW98_20790</name>
    <name evidence="65" type="ORF">GBX42_22000</name>
    <name evidence="60" type="ORF">GBX99_21175</name>
    <name evidence="66" type="ORF">GBY47_21620</name>
    <name evidence="59" type="ORF">GBY48_20325</name>
    <name evidence="69" type="ORF">GBY68_15095</name>
    <name evidence="71" type="ORF">GBY81_17600</name>
    <name evidence="61" type="ORF">GBY90_22300</name>
    <name evidence="72" type="ORF">GBY91_14310</name>
    <name evidence="70" type="ORF">GBZ01_20860</name>
    <name evidence="67" type="ORF">GBZ23_12250</name>
    <name evidence="58" type="ORF">GDL33_21810</name>
</gene>
<evidence type="ECO:0000313" key="90">
    <source>
        <dbReference type="EMBL" id="HAF0046064.1"/>
    </source>
</evidence>
<evidence type="ECO:0000313" key="87">
    <source>
        <dbReference type="EMBL" id="HAE6309087.1"/>
    </source>
</evidence>
<dbReference type="Gene3D" id="3.40.50.300">
    <property type="entry name" value="P-loop containing nucleotide triphosphate hydrolases"/>
    <property type="match status" value="2"/>
</dbReference>
<dbReference type="EMBL" id="AAKSCF010000027">
    <property type="protein sequence ID" value="ECV3264683.1"/>
    <property type="molecule type" value="Genomic_DNA"/>
</dbReference>
<dbReference type="EMBL" id="AAFZEX010000044">
    <property type="protein sequence ID" value="EBL4738655.1"/>
    <property type="molecule type" value="Genomic_DNA"/>
</dbReference>
<dbReference type="EMBL" id="DAAFVM010000014">
    <property type="protein sequence ID" value="HAB1679416.1"/>
    <property type="molecule type" value="Genomic_DNA"/>
</dbReference>
<evidence type="ECO:0000313" key="24">
    <source>
        <dbReference type="EMBL" id="ECA3973968.1"/>
    </source>
</evidence>
<evidence type="ECO:0000313" key="35">
    <source>
        <dbReference type="EMBL" id="ECU0729846.1"/>
    </source>
</evidence>
<evidence type="ECO:0000313" key="95">
    <source>
        <dbReference type="EMBL" id="HAF7566076.1"/>
    </source>
</evidence>
<dbReference type="EMBL" id="DAATCB010000019">
    <property type="protein sequence ID" value="HAE7979716.1"/>
    <property type="molecule type" value="Genomic_DNA"/>
</dbReference>
<keyword evidence="21" id="KW-0347">Helicase</keyword>
<dbReference type="InterPro" id="IPR011545">
    <property type="entry name" value="DEAD/DEAH_box_helicase_dom"/>
</dbReference>
<dbReference type="EMBL" id="DAAUEF010000018">
    <property type="protein sequence ID" value="HAF1328109.1"/>
    <property type="molecule type" value="Genomic_DNA"/>
</dbReference>
<dbReference type="EMBL" id="AAGDRP010000014">
    <property type="protein sequence ID" value="EBM7865442.1"/>
    <property type="molecule type" value="Genomic_DNA"/>
</dbReference>
<keyword evidence="21" id="KW-0378">Hydrolase</keyword>
<protein>
    <submittedName>
        <fullName evidence="21">DEAD/DEAH box helicase</fullName>
    </submittedName>
</protein>
<dbReference type="EMBL" id="AALLAD010000070">
    <property type="protein sequence ID" value="EDA7191274.1"/>
    <property type="molecule type" value="Genomic_DNA"/>
</dbReference>
<evidence type="ECO:0000313" key="38">
    <source>
        <dbReference type="EMBL" id="ECU0950793.1"/>
    </source>
</evidence>
<dbReference type="EMBL" id="DAAHEK010000034">
    <property type="protein sequence ID" value="HAB5776363.1"/>
    <property type="molecule type" value="Genomic_DNA"/>
</dbReference>
<dbReference type="EMBL" id="DAASFJ010000018">
    <property type="protein sequence ID" value="HAE5291975.1"/>
    <property type="molecule type" value="Genomic_DNA"/>
</dbReference>
<evidence type="ECO:0000313" key="11">
    <source>
        <dbReference type="EMBL" id="EBO8482504.1"/>
    </source>
</evidence>
<dbReference type="EMBL" id="AALOZA010000019">
    <property type="protein sequence ID" value="EDB8897177.1"/>
    <property type="molecule type" value="Genomic_DNA"/>
</dbReference>
<dbReference type="EMBL" id="AAMEVE010000015">
    <property type="protein sequence ID" value="EDG6336012.1"/>
    <property type="molecule type" value="Genomic_DNA"/>
</dbReference>
<evidence type="ECO:0000313" key="33">
    <source>
        <dbReference type="EMBL" id="ECT1142816.1"/>
    </source>
</evidence>
<dbReference type="EMBL" id="DAAMGU010000018">
    <property type="protein sequence ID" value="HAC6600255.1"/>
    <property type="molecule type" value="Genomic_DNA"/>
</dbReference>
<dbReference type="InterPro" id="IPR027417">
    <property type="entry name" value="P-loop_NTPase"/>
</dbReference>
<dbReference type="EMBL" id="DAAUEJ010000036">
    <property type="protein sequence ID" value="HAF1350657.1"/>
    <property type="molecule type" value="Genomic_DNA"/>
</dbReference>
<dbReference type="EMBL" id="AAGUXB010000083">
    <property type="protein sequence ID" value="EBS2524211.1"/>
    <property type="molecule type" value="Genomic_DNA"/>
</dbReference>
<dbReference type="EMBL" id="AAGKAB010000030">
    <property type="protein sequence ID" value="EBO9087001.1"/>
    <property type="molecule type" value="Genomic_DNA"/>
</dbReference>
<dbReference type="EMBL" id="AAJEAI010000018">
    <property type="protein sequence ID" value="ECK9184942.1"/>
    <property type="molecule type" value="Genomic_DNA"/>
</dbReference>
<dbReference type="EMBL" id="DAASGW010000015">
    <property type="protein sequence ID" value="HAE5470795.1"/>
    <property type="molecule type" value="Genomic_DNA"/>
</dbReference>
<dbReference type="EMBL" id="DAATTM010000037">
    <property type="protein sequence ID" value="HAF0041761.1"/>
    <property type="molecule type" value="Genomic_DNA"/>
</dbReference>
<evidence type="ECO:0000313" key="71">
    <source>
        <dbReference type="EMBL" id="HAB4577742.1"/>
    </source>
</evidence>
<evidence type="ECO:0000313" key="57">
    <source>
        <dbReference type="EMBL" id="EDI6534486.1"/>
    </source>
</evidence>
<dbReference type="EMBL" id="DAAGQM010000021">
    <property type="protein sequence ID" value="HAB4151830.1"/>
    <property type="molecule type" value="Genomic_DNA"/>
</dbReference>
<dbReference type="EMBL" id="AALOYY010000022">
    <property type="protein sequence ID" value="EDB8864237.1"/>
    <property type="molecule type" value="Genomic_DNA"/>
</dbReference>
<evidence type="ECO:0000313" key="5">
    <source>
        <dbReference type="EMBL" id="EBL4738655.1"/>
    </source>
</evidence>
<feature type="domain" description="Helicase ATP-binding" evidence="3">
    <location>
        <begin position="33"/>
        <end position="214"/>
    </location>
</feature>
<dbReference type="EMBL" id="AAHPAG010000024">
    <property type="protein sequence ID" value="EBY7801745.1"/>
    <property type="molecule type" value="Genomic_DNA"/>
</dbReference>
<dbReference type="EMBL" id="AAHQWV010000042">
    <property type="protein sequence ID" value="EBZ3640663.1"/>
    <property type="molecule type" value="Genomic_DNA"/>
</dbReference>
<evidence type="ECO:0000313" key="29">
    <source>
        <dbReference type="EMBL" id="ECD8865872.1"/>
    </source>
</evidence>
<evidence type="ECO:0000313" key="65">
    <source>
        <dbReference type="EMBL" id="HAB4151830.1"/>
    </source>
</evidence>
<sequence length="740" mass="82314">MSSAYNSLDPRVRKWVYKQDWSSLRPLQESSIPAILARDRDVLISAGTAAGKTEAFFLPACSAVADLTGGFGIIYISPLKALINDQHRRLESLGEALEMQVTPWHGDVPQSKKKKARTNPSGILLITPESLESLLINSLGWLKQAFSSVAYIVIDEFHTFIGSERGIQLLSLLNRIDHVLGRQLNPIPRVALSATLGELEKVPELLRPDKRLPCETVTDSNSTATLQVQVKGYLEREPEKGEELQSSAEQLVCADIFRLCRGDSHLVFANSRKRTESIAATLSDMCEANVVPNEFFPHHGSLARELRETLEARLQKGNLPTTAVCTMTLELGIDIGKVQSVIQVTPPHSVSSLRQRMGRSGRRDSPAVLRMLITEPELTATSSIVDHLRLQLVQAMAMIRLMISKRWFEPADVRQKHYSTLLHQILAITAQWGGVRADQLWSQLCQTGPFRNVDINDFKSLLKHMGICGLLTQLASGEIVVGAEGEKLTNHYTFYAVFNTPEEFRIVTGNRTLGTVPVDSPLLPEQHIIFGGRRWKVTEIEVEKKVIYVEATKGGQPPLFRGSGMSVHDVVRQEMLAIYRENDYRIAVGSKRVDYADAAARSLFAEGSNNFQRYNLQNDCFIASGQNCYVIPWMGDKIVNTITSLLIRCGFKASSFAGAIEVEDSNVASVQRALKKMLLSGLPSEFELAAVVPDKYLDKYDEYLPESLLAKGYGAKAYDVEGTCIWLQKHLQSTGYVVRV</sequence>
<dbReference type="Pfam" id="PF00271">
    <property type="entry name" value="Helicase_C"/>
    <property type="match status" value="1"/>
</dbReference>
<dbReference type="GO" id="GO:0003677">
    <property type="term" value="F:DNA binding"/>
    <property type="evidence" value="ECO:0007669"/>
    <property type="project" value="TreeGrafter"/>
</dbReference>
<dbReference type="EMBL" id="DAAFVT010000019">
    <property type="protein sequence ID" value="HAB1724140.1"/>
    <property type="molecule type" value="Genomic_DNA"/>
</dbReference>
<dbReference type="EMBL" id="DAAWGW010000010">
    <property type="protein sequence ID" value="HAF7837407.1"/>
    <property type="molecule type" value="Genomic_DNA"/>
</dbReference>
<evidence type="ECO:0000313" key="48">
    <source>
        <dbReference type="EMBL" id="EDB8897177.1"/>
    </source>
</evidence>
<evidence type="ECO:0000313" key="25">
    <source>
        <dbReference type="EMBL" id="ECB0126552.1"/>
    </source>
</evidence>
<evidence type="ECO:0000313" key="30">
    <source>
        <dbReference type="EMBL" id="ECK9184942.1"/>
    </source>
</evidence>
<evidence type="ECO:0000313" key="96">
    <source>
        <dbReference type="EMBL" id="HAF7837407.1"/>
    </source>
</evidence>
<dbReference type="InterPro" id="IPR001650">
    <property type="entry name" value="Helicase_C-like"/>
</dbReference>
<evidence type="ECO:0000313" key="19">
    <source>
        <dbReference type="EMBL" id="EBY7801745.1"/>
    </source>
</evidence>
<evidence type="ECO:0000313" key="22">
    <source>
        <dbReference type="EMBL" id="EBZ3924674.1"/>
    </source>
</evidence>
<evidence type="ECO:0000313" key="7">
    <source>
        <dbReference type="EMBL" id="EBM8275481.1"/>
    </source>
</evidence>
<dbReference type="EMBL" id="AAMDBK010000024">
    <property type="protein sequence ID" value="EDG1266881.1"/>
    <property type="molecule type" value="Genomic_DNA"/>
</dbReference>
<dbReference type="EMBL" id="AAKSJL010000044">
    <property type="protein sequence ID" value="ECV5413167.1"/>
    <property type="molecule type" value="Genomic_DNA"/>
</dbReference>
<dbReference type="InterPro" id="IPR014001">
    <property type="entry name" value="Helicase_ATP-bd"/>
</dbReference>
<evidence type="ECO:0000313" key="8">
    <source>
        <dbReference type="EMBL" id="EBO1800183.1"/>
    </source>
</evidence>
<evidence type="ECO:0000313" key="43">
    <source>
        <dbReference type="EMBL" id="ECV5413167.1"/>
    </source>
</evidence>
<dbReference type="GO" id="GO:0005524">
    <property type="term" value="F:ATP binding"/>
    <property type="evidence" value="ECO:0007669"/>
    <property type="project" value="UniProtKB-KW"/>
</dbReference>
<feature type="domain" description="Helicase C-terminal" evidence="4">
    <location>
        <begin position="229"/>
        <end position="404"/>
    </location>
</feature>
<evidence type="ECO:0000313" key="94">
    <source>
        <dbReference type="EMBL" id="HAF7373256.1"/>
    </source>
</evidence>
<dbReference type="EMBL" id="CP052802">
    <property type="protein sequence ID" value="QJV35730.1"/>
    <property type="molecule type" value="Genomic_DNA"/>
</dbReference>
<dbReference type="EMBL" id="AAHUFL010000042">
    <property type="protein sequence ID" value="ECA3973968.1"/>
    <property type="molecule type" value="Genomic_DNA"/>
</dbReference>
<evidence type="ECO:0000313" key="64">
    <source>
        <dbReference type="EMBL" id="HAB3719049.1"/>
    </source>
</evidence>
<dbReference type="EMBL" id="DAAGMO010000012">
    <property type="protein sequence ID" value="HAB3678517.1"/>
    <property type="molecule type" value="Genomic_DNA"/>
</dbReference>
<dbReference type="EMBL" id="DAAQYB010000048">
    <property type="protein sequence ID" value="HAE1345196.1"/>
    <property type="molecule type" value="Genomic_DNA"/>
</dbReference>
<reference evidence="58" key="1">
    <citation type="journal article" date="2018" name="Genome Biol.">
        <title>SKESA: strategic k-mer extension for scrupulous assemblies.</title>
        <authorList>
            <person name="Souvorov A."/>
            <person name="Agarwala R."/>
            <person name="Lipman D.J."/>
        </authorList>
    </citation>
    <scope>NUCLEOTIDE SEQUENCE</scope>
    <source>
        <strain evidence="90">07041415_broiler_meat_pESI_ESC-S_2007</strain>
        <strain evidence="75">09051564_79_broiler_meat_pESI_ESC-S_2009</strain>
        <strain evidence="84">12037823_11_broiler_chicken_pESI_CTX_M1_2012</strain>
        <strain evidence="58">13-3055</strain>
        <strain evidence="91">13002124_1_human_pESI_CTX_M1_2013</strain>
        <strain evidence="88">13002124_34_broiler meat_pESI_CTX_M1_2013</strain>
        <strain evidence="94">13065790_185_Pig_pESI_CTX_M1_2013</strain>
        <strain evidence="89">14026835_human_pESI_CTX_M65_2014</strain>
        <strain evidence="83">14035093_human_pESI_CTX_M1_2014</strain>
        <strain evidence="76">14057027_15_broiler_meat_pESI_CTX_M1_2014</strain>
        <strain evidence="59">Salmonella enterica</strain>
    </source>
</reference>
<dbReference type="EMBL" id="AAHWEZ010000041">
    <property type="protein sequence ID" value="ECB0126552.1"/>
    <property type="molecule type" value="Genomic_DNA"/>
</dbReference>
<evidence type="ECO:0000313" key="21">
    <source>
        <dbReference type="EMBL" id="EBZ3767984.1"/>
    </source>
</evidence>
<dbReference type="EMBL" id="AAKOVZ010000037">
    <property type="protein sequence ID" value="ECU0930816.1"/>
    <property type="molecule type" value="Genomic_DNA"/>
</dbReference>
<evidence type="ECO:0000313" key="62">
    <source>
        <dbReference type="EMBL" id="HAB2264588.1"/>
    </source>
</evidence>
<dbReference type="PANTHER" id="PTHR47962">
    <property type="entry name" value="ATP-DEPENDENT HELICASE LHR-RELATED-RELATED"/>
    <property type="match status" value="1"/>
</dbReference>
<dbReference type="GO" id="GO:0004386">
    <property type="term" value="F:helicase activity"/>
    <property type="evidence" value="ECO:0007669"/>
    <property type="project" value="UniProtKB-KW"/>
</dbReference>
<evidence type="ECO:0000313" key="69">
    <source>
        <dbReference type="EMBL" id="HAB4488264.1"/>
    </source>
</evidence>
<dbReference type="EMBL" id="DAAQZO010000041">
    <property type="protein sequence ID" value="HAE1585576.1"/>
    <property type="molecule type" value="Genomic_DNA"/>
</dbReference>
<evidence type="ECO:0000313" key="15">
    <source>
        <dbReference type="EMBL" id="EBO9087001.1"/>
    </source>
</evidence>
<dbReference type="EMBL" id="AALSGV010000025">
    <property type="protein sequence ID" value="EDC8474039.1"/>
    <property type="molecule type" value="Genomic_DNA"/>
</dbReference>
<evidence type="ECO:0000313" key="49">
    <source>
        <dbReference type="EMBL" id="EDB8943803.1"/>
    </source>
</evidence>
<dbReference type="EMBL" id="DAAGVG010000025">
    <property type="protein sequence ID" value="HAB4697859.1"/>
    <property type="molecule type" value="Genomic_DNA"/>
</dbReference>
<dbReference type="EMBL" id="AAGHXE010000094">
    <property type="protein sequence ID" value="EBO2481331.1"/>
    <property type="molecule type" value="Genomic_DNA"/>
</dbReference>
<dbReference type="EMBL" id="DAAMGN010000017">
    <property type="protein sequence ID" value="HAC6553901.1"/>
    <property type="molecule type" value="Genomic_DNA"/>
</dbReference>
<dbReference type="EMBL" id="DAAGSG010000049">
    <property type="protein sequence ID" value="HAB4348837.1"/>
    <property type="molecule type" value="Genomic_DNA"/>
</dbReference>
<evidence type="ECO:0000313" key="47">
    <source>
        <dbReference type="EMBL" id="EDB8864237.1"/>
    </source>
</evidence>
<dbReference type="EMBL" id="AAKPLR010000048">
    <property type="protein sequence ID" value="ECU2847735.1"/>
    <property type="molecule type" value="Genomic_DNA"/>
</dbReference>
<dbReference type="Proteomes" id="UP000839930">
    <property type="component" value="Unassembled WGS sequence"/>
</dbReference>
<dbReference type="EMBL" id="AAKSRR010000028">
    <property type="protein sequence ID" value="ECV1008491.1"/>
    <property type="molecule type" value="Genomic_DNA"/>
</dbReference>
<dbReference type="EMBL" id="AAKOZE010000091">
    <property type="protein sequence ID" value="ECU1307289.1"/>
    <property type="molecule type" value="Genomic_DNA"/>
</dbReference>
<reference evidence="75" key="3">
    <citation type="submission" date="2018-07" db="EMBL/GenBank/DDBJ databases">
        <authorList>
            <consortium name="NCBI Pathogen Detection Project"/>
        </authorList>
    </citation>
    <scope>NUCLEOTIDE SEQUENCE</scope>
    <source>
        <strain evidence="90">07041415_broiler_meat_pESI_ESC-S_2007</strain>
        <strain evidence="75">09051564_79_broiler_meat_pESI_ESC-S_2009</strain>
        <strain evidence="84">12037823_11_broiler_chicken_pESI_CTX_M1_2012</strain>
        <strain evidence="58">13-3055</strain>
        <strain evidence="91">13002124_1_human_pESI_CTX_M1_2013</strain>
        <strain evidence="88">13002124_34_broiler meat_pESI_CTX_M1_2013</strain>
        <strain evidence="94">13065790_185_Pig_pESI_CTX_M1_2013</strain>
        <strain evidence="89">14026835_human_pESI_CTX_M65_2014</strain>
        <strain evidence="83">14035093_human_pESI_CTX_M1_2014</strain>
        <strain evidence="76">14057027_15_broiler_meat_pESI_CTX_M1_2014</strain>
        <strain evidence="59">Salmonella enterica</strain>
    </source>
</reference>
<dbReference type="EMBL" id="CP052804">
    <property type="protein sequence ID" value="QJV40191.1"/>
    <property type="molecule type" value="Genomic_DNA"/>
</dbReference>
<evidence type="ECO:0000313" key="88">
    <source>
        <dbReference type="EMBL" id="HAE7979716.1"/>
    </source>
</evidence>
<dbReference type="EMBL" id="AAKLIB010000037">
    <property type="protein sequence ID" value="ECS9813512.1"/>
    <property type="molecule type" value="Genomic_DNA"/>
</dbReference>
<evidence type="ECO:0000313" key="98">
    <source>
        <dbReference type="EMBL" id="QJV40191.1"/>
    </source>
</evidence>
<evidence type="ECO:0000256" key="1">
    <source>
        <dbReference type="ARBA" id="ARBA00022741"/>
    </source>
</evidence>
<dbReference type="EMBL" id="AAKLCC010000050">
    <property type="protein sequence ID" value="ECS9071159.1"/>
    <property type="molecule type" value="Genomic_DNA"/>
</dbReference>
<dbReference type="EMBL" id="AAKOVI010000081">
    <property type="protein sequence ID" value="ECU0851445.1"/>
    <property type="molecule type" value="Genomic_DNA"/>
</dbReference>
<dbReference type="SMART" id="SM00490">
    <property type="entry name" value="HELICc"/>
    <property type="match status" value="1"/>
</dbReference>
<evidence type="ECO:0000313" key="83">
    <source>
        <dbReference type="EMBL" id="HAE5291975.1"/>
    </source>
</evidence>
<proteinExistence type="predicted"/>
<reference evidence="97" key="7">
    <citation type="submission" date="2020-04" db="EMBL/GenBank/DDBJ databases">
        <title>The Salmonella enterica Resistant Infantis in Poultry (RIP) Clone Continues to Spread and Recombine in the United States.</title>
        <authorList>
            <person name="Tyson G.H."/>
            <person name="Li C."/>
            <person name="Harrison L."/>
            <person name="Martin G."/>
            <person name="Hsu C.-H."/>
            <person name="Tate H."/>
            <person name="Tran T.-T.T."/>
            <person name="Strain E."/>
            <person name="Zhao S."/>
        </authorList>
    </citation>
    <scope>NUCLEOTIDE SEQUENCE</scope>
    <source>
        <strain evidence="98">CVM N17S973</strain>
        <strain evidence="97">CVM N17S976</strain>
        <plasmid evidence="98">pN17S0973</plasmid>
        <plasmid evidence="97">pN17S0976</plasmid>
    </source>
</reference>
<evidence type="ECO:0000313" key="10">
    <source>
        <dbReference type="EMBL" id="EBO8410235.1"/>
    </source>
</evidence>
<dbReference type="EMBL" id="AAHQZD010000043">
    <property type="protein sequence ID" value="EBZ3924674.1"/>
    <property type="molecule type" value="Genomic_DNA"/>
</dbReference>
<dbReference type="EMBL" id="AAGUYX010000047">
    <property type="protein sequence ID" value="EBS2747426.1"/>
    <property type="molecule type" value="Genomic_DNA"/>
</dbReference>
<dbReference type="EMBL" id="DAAGTV010000042">
    <property type="protein sequence ID" value="HAB4534043.1"/>
    <property type="molecule type" value="Genomic_DNA"/>
</dbReference>
<dbReference type="EMBL" id="AAMIZD010000017">
    <property type="protein sequence ID" value="EDH8389037.1"/>
    <property type="molecule type" value="Genomic_DNA"/>
</dbReference>
<dbReference type="EMBL" id="AAGJVM010000048">
    <property type="protein sequence ID" value="EBO8410235.1"/>
    <property type="molecule type" value="Genomic_DNA"/>
</dbReference>
<evidence type="ECO:0000313" key="68">
    <source>
        <dbReference type="EMBL" id="HAB4384854.1"/>
    </source>
</evidence>
<evidence type="ECO:0000259" key="4">
    <source>
        <dbReference type="PROSITE" id="PS51194"/>
    </source>
</evidence>
<evidence type="ECO:0000313" key="66">
    <source>
        <dbReference type="EMBL" id="HAB4174818.1"/>
    </source>
</evidence>
<evidence type="ECO:0000259" key="3">
    <source>
        <dbReference type="PROSITE" id="PS51192"/>
    </source>
</evidence>
<evidence type="ECO:0000313" key="92">
    <source>
        <dbReference type="EMBL" id="HAF1328109.1"/>
    </source>
</evidence>
<evidence type="ECO:0000313" key="56">
    <source>
        <dbReference type="EMBL" id="EDI2673230.1"/>
    </source>
</evidence>
<evidence type="ECO:0000313" key="78">
    <source>
        <dbReference type="EMBL" id="HAE1345196.1"/>
    </source>
</evidence>
<dbReference type="CDD" id="cd17922">
    <property type="entry name" value="DEXHc_LHR-like"/>
    <property type="match status" value="1"/>
</dbReference>
<evidence type="ECO:0000313" key="27">
    <source>
        <dbReference type="EMBL" id="ECB5811731.1"/>
    </source>
</evidence>
<dbReference type="EMBL" id="AAIFWQ010000038">
    <property type="protein sequence ID" value="ECD7998791.1"/>
    <property type="molecule type" value="Genomic_DNA"/>
</dbReference>
<dbReference type="EMBL" id="DAATTN010000017">
    <property type="protein sequence ID" value="HAF0046064.1"/>
    <property type="molecule type" value="Genomic_DNA"/>
</dbReference>
<dbReference type="EMBL" id="AAKOUH010000103">
    <property type="protein sequence ID" value="ECU0729846.1"/>
    <property type="molecule type" value="Genomic_DNA"/>
</dbReference>
<evidence type="ECO:0000313" key="76">
    <source>
        <dbReference type="EMBL" id="HAC6600255.1"/>
    </source>
</evidence>
<dbReference type="EMBL" id="AAHLCX010000042">
    <property type="protein sequence ID" value="EBX3966943.1"/>
    <property type="molecule type" value="Genomic_DNA"/>
</dbReference>
<evidence type="ECO:0000313" key="58">
    <source>
        <dbReference type="EMBL" id="HAA0876040.1"/>
    </source>
</evidence>
<dbReference type="EMBL" id="AAKOWC010000103">
    <property type="protein sequence ID" value="ECU0950793.1"/>
    <property type="molecule type" value="Genomic_DNA"/>
</dbReference>
<geneLocation type="plasmid" evidence="98">
    <name>pN17S0973</name>
</geneLocation>
<evidence type="ECO:0000313" key="26">
    <source>
        <dbReference type="EMBL" id="ECB2704030.1"/>
    </source>
</evidence>
<dbReference type="EMBL" id="DAASFK010000019">
    <property type="protein sequence ID" value="HAE5305811.1"/>
    <property type="molecule type" value="Genomic_DNA"/>
</dbReference>
<dbReference type="EMBL" id="AAKLTB010000124">
    <property type="protein sequence ID" value="ECT1142816.1"/>
    <property type="molecule type" value="Genomic_DNA"/>
</dbReference>
<evidence type="ECO:0000313" key="6">
    <source>
        <dbReference type="EMBL" id="EBM7865442.1"/>
    </source>
</evidence>
<evidence type="ECO:0000313" key="17">
    <source>
        <dbReference type="EMBL" id="EBS2747426.1"/>
    </source>
</evidence>
<dbReference type="EMBL" id="DAAWEB010000069">
    <property type="protein sequence ID" value="HAF7566076.1"/>
    <property type="molecule type" value="Genomic_DNA"/>
</dbReference>
<keyword evidence="1" id="KW-0547">Nucleotide-binding</keyword>
<reference evidence="21" key="5">
    <citation type="submission" date="2018-10" db="EMBL/GenBank/DDBJ databases">
        <authorList>
            <consortium name="GenomeTrakr network: Whole genome sequencing for foodborne pathogen traceback"/>
        </authorList>
    </citation>
    <scope>NUCLEOTIDE SEQUENCE</scope>
    <source>
        <strain evidence="47">CFSAN037700</strain>
        <strain evidence="48">CFSAN037709</strain>
        <strain evidence="49">CFSAN037722</strain>
        <strain evidence="31">FSIS11809892</strain>
        <strain evidence="36">FSIS11809959</strain>
        <strain evidence="37">FSIS11810047</strain>
        <strain evidence="38">FSIS11810049</strain>
        <strain evidence="32">FSIS11810308</strain>
        <strain evidence="43">FSIS11811714</strain>
        <strain evidence="11">FSIS11813724</strain>
        <strain evidence="21">FSIS11814551</strain>
        <strain evidence="20">FSIS11814560</strain>
        <strain evidence="7">FSIS11919071</strain>
        <strain evidence="9">FSIS11919895</strain>
        <strain evidence="5">FSIS11920420</strain>
        <strain evidence="30">FSIS11920791</strain>
        <strain evidence="44">FSIS1505305</strain>
        <strain evidence="50">FSIS1607987</strain>
        <strain evidence="52">FSIS1700006</strain>
        <strain evidence="55">FSIS1701215</strain>
        <strain evidence="56">FSIS1701557</strain>
        <strain evidence="57">FSIS1702006</strain>
        <strain evidence="53">FSIS1710673</strain>
        <strain evidence="35">FSIS21821670</strain>
        <strain evidence="39">FSIS21821799</strain>
        <strain evidence="41">FSIS21821917</strain>
        <strain evidence="34">FSIS21822115</strain>
        <strain evidence="24">FSIS21823005</strain>
        <strain evidence="12">FSIS21823015</strain>
        <strain evidence="10">FSIS21823046</strain>
        <strain evidence="26">FSIS21923374</strain>
        <strain evidence="27">FSIS21923591</strain>
        <strain evidence="14">FSIS21923917</strain>
        <strain evidence="42">FSIS31800552</strain>
        <strain evidence="33">FSIS31800621</strain>
        <strain evidence="40">FSIS31800750</strain>
        <strain evidence="23">FSIS31801318</strain>
        <strain evidence="6">FSIS31901417</strain>
        <strain evidence="8">FSIS31901572</strain>
        <strain evidence="15">FSIS31901849</strain>
    </source>
</reference>
<dbReference type="EMBL" id="DAATVX010000018">
    <property type="protein sequence ID" value="HAF0343295.1"/>
    <property type="molecule type" value="Genomic_DNA"/>
</dbReference>
<evidence type="ECO:0000313" key="86">
    <source>
        <dbReference type="EMBL" id="HAE5470795.1"/>
    </source>
</evidence>
<dbReference type="EMBL" id="DAAMKJ010000018">
    <property type="protein sequence ID" value="HAC7055821.1"/>
    <property type="molecule type" value="Genomic_DNA"/>
</dbReference>
<evidence type="ECO:0000313" key="80">
    <source>
        <dbReference type="EMBL" id="HAE1619962.1"/>
    </source>
</evidence>
<keyword evidence="2" id="KW-0067">ATP-binding</keyword>
<evidence type="ECO:0000313" key="14">
    <source>
        <dbReference type="EMBL" id="EBO8932706.1"/>
    </source>
</evidence>